<dbReference type="OrthoDB" id="14603at2759"/>
<dbReference type="EMBL" id="QEAN01000314">
    <property type="protein sequence ID" value="TPX40418.1"/>
    <property type="molecule type" value="Genomic_DNA"/>
</dbReference>
<keyword evidence="5" id="KW-0999">Mitochondrion inner membrane</keyword>
<dbReference type="PANTHER" id="PTHR31586">
    <property type="entry name" value="CYTOCHROME C OXIDASE PROTEIN 20"/>
    <property type="match status" value="1"/>
</dbReference>
<dbReference type="AlphaFoldDB" id="A0A507DBF0"/>
<comment type="caution">
    <text evidence="10">The sequence shown here is derived from an EMBL/GenBank/DDBJ whole genome shotgun (WGS) entry which is preliminary data.</text>
</comment>
<organism evidence="10 12">
    <name type="scientific">Synchytrium endobioticum</name>
    <dbReference type="NCBI Taxonomy" id="286115"/>
    <lineage>
        <taxon>Eukaryota</taxon>
        <taxon>Fungi</taxon>
        <taxon>Fungi incertae sedis</taxon>
        <taxon>Chytridiomycota</taxon>
        <taxon>Chytridiomycota incertae sedis</taxon>
        <taxon>Chytridiomycetes</taxon>
        <taxon>Synchytriales</taxon>
        <taxon>Synchytriaceae</taxon>
        <taxon>Synchytrium</taxon>
    </lineage>
</organism>
<dbReference type="GO" id="GO:0005743">
    <property type="term" value="C:mitochondrial inner membrane"/>
    <property type="evidence" value="ECO:0007669"/>
    <property type="project" value="UniProtKB-SubCell"/>
</dbReference>
<evidence type="ECO:0000256" key="3">
    <source>
        <dbReference type="ARBA" id="ARBA00017689"/>
    </source>
</evidence>
<sequence length="129" mass="14259">MAPAETPDARLYDRNASISVLDEMKKINPEELKWANLRKVPCVTKSLLYGSLAGAAVGISRYVRVRSIRSTGNWAILATGLVSIGSWEFCRFQRRLVLNQLARVTVEDHEASLPPPLPMTPLSPTPSVK</sequence>
<evidence type="ECO:0000256" key="2">
    <source>
        <dbReference type="ARBA" id="ARBA00009575"/>
    </source>
</evidence>
<reference evidence="11 12" key="1">
    <citation type="journal article" date="2019" name="Sci. Rep.">
        <title>Comparative genomics of chytrid fungi reveal insights into the obligate biotrophic and pathogenic lifestyle of Synchytrium endobioticum.</title>
        <authorList>
            <person name="van de Vossenberg B.T.L.H."/>
            <person name="Warris S."/>
            <person name="Nguyen H.D.T."/>
            <person name="van Gent-Pelzer M.P.E."/>
            <person name="Joly D.L."/>
            <person name="van de Geest H.C."/>
            <person name="Bonants P.J.M."/>
            <person name="Smith D.S."/>
            <person name="Levesque C.A."/>
            <person name="van der Lee T.A.J."/>
        </authorList>
    </citation>
    <scope>NUCLEOTIDE SEQUENCE [LARGE SCALE GENOMIC DNA]</scope>
    <source>
        <strain evidence="10 12">LEV6574</strain>
        <strain evidence="9 11">MB42</strain>
    </source>
</reference>
<evidence type="ECO:0000256" key="1">
    <source>
        <dbReference type="ARBA" id="ARBA00004273"/>
    </source>
</evidence>
<evidence type="ECO:0000313" key="9">
    <source>
        <dbReference type="EMBL" id="TPX40418.1"/>
    </source>
</evidence>
<evidence type="ECO:0000256" key="6">
    <source>
        <dbReference type="ARBA" id="ARBA00022989"/>
    </source>
</evidence>
<evidence type="ECO:0000313" key="12">
    <source>
        <dbReference type="Proteomes" id="UP000320475"/>
    </source>
</evidence>
<dbReference type="Proteomes" id="UP000317494">
    <property type="component" value="Unassembled WGS sequence"/>
</dbReference>
<name>A0A507DBF0_9FUNG</name>
<evidence type="ECO:0000256" key="7">
    <source>
        <dbReference type="ARBA" id="ARBA00023128"/>
    </source>
</evidence>
<keyword evidence="4" id="KW-0812">Transmembrane</keyword>
<comment type="similarity">
    <text evidence="2">Belongs to the COX20 family.</text>
</comment>
<proteinExistence type="inferred from homology"/>
<gene>
    <name evidence="10" type="ORF">SeLEV6574_g01782</name>
    <name evidence="9" type="ORF">SeMB42_g06010</name>
</gene>
<comment type="subcellular location">
    <subcellularLocation>
        <location evidence="1">Mitochondrion inner membrane</location>
    </subcellularLocation>
</comment>
<evidence type="ECO:0000313" key="11">
    <source>
        <dbReference type="Proteomes" id="UP000317494"/>
    </source>
</evidence>
<evidence type="ECO:0000256" key="5">
    <source>
        <dbReference type="ARBA" id="ARBA00022792"/>
    </source>
</evidence>
<keyword evidence="8" id="KW-0472">Membrane</keyword>
<keyword evidence="11" id="KW-1185">Reference proteome</keyword>
<dbReference type="InterPro" id="IPR022533">
    <property type="entry name" value="Cox20"/>
</dbReference>
<evidence type="ECO:0000256" key="4">
    <source>
        <dbReference type="ARBA" id="ARBA00022692"/>
    </source>
</evidence>
<dbReference type="PANTHER" id="PTHR31586:SF1">
    <property type="entry name" value="CYTOCHROME C OXIDASE ASSEMBLY PROTEIN COX20, MITOCHONDRIAL"/>
    <property type="match status" value="1"/>
</dbReference>
<dbReference type="STRING" id="286115.A0A507DBF0"/>
<evidence type="ECO:0000313" key="10">
    <source>
        <dbReference type="EMBL" id="TPX48904.1"/>
    </source>
</evidence>
<keyword evidence="6" id="KW-1133">Transmembrane helix</keyword>
<dbReference type="Proteomes" id="UP000320475">
    <property type="component" value="Unassembled WGS sequence"/>
</dbReference>
<accession>A0A507DBF0</accession>
<protein>
    <recommendedName>
        <fullName evidence="3">Cytochrome c oxidase assembly protein COX20, mitochondrial</fullName>
    </recommendedName>
</protein>
<dbReference type="GO" id="GO:0033617">
    <property type="term" value="P:mitochondrial respiratory chain complex IV assembly"/>
    <property type="evidence" value="ECO:0007669"/>
    <property type="project" value="InterPro"/>
</dbReference>
<keyword evidence="7" id="KW-0496">Mitochondrion</keyword>
<evidence type="ECO:0000256" key="8">
    <source>
        <dbReference type="ARBA" id="ARBA00023136"/>
    </source>
</evidence>
<dbReference type="EMBL" id="QEAM01000043">
    <property type="protein sequence ID" value="TPX48904.1"/>
    <property type="molecule type" value="Genomic_DNA"/>
</dbReference>
<dbReference type="Pfam" id="PF12597">
    <property type="entry name" value="Cox20"/>
    <property type="match status" value="1"/>
</dbReference>
<dbReference type="VEuPathDB" id="FungiDB:SeMB42_g06010"/>